<protein>
    <submittedName>
        <fullName evidence="1">Uncharacterized protein</fullName>
    </submittedName>
</protein>
<evidence type="ECO:0000313" key="2">
    <source>
        <dbReference type="Proteomes" id="UP000828390"/>
    </source>
</evidence>
<sequence length="113" mass="13379">MIYLTMKFHDPRLIIRKPSGGRTYIHTYRQTDRQTDRHNVNGQIQYLAAYLVNTKRLSSQSPMDQIIPFVQSQYLHAELLTIEVYIPRVHRKTISSKYAVYIPRVQRKTISSK</sequence>
<name>A0A9D4IYH7_DREPO</name>
<accession>A0A9D4IYH7</accession>
<evidence type="ECO:0000313" key="1">
    <source>
        <dbReference type="EMBL" id="KAH3793026.1"/>
    </source>
</evidence>
<dbReference type="AlphaFoldDB" id="A0A9D4IYH7"/>
<organism evidence="1 2">
    <name type="scientific">Dreissena polymorpha</name>
    <name type="common">Zebra mussel</name>
    <name type="synonym">Mytilus polymorpha</name>
    <dbReference type="NCBI Taxonomy" id="45954"/>
    <lineage>
        <taxon>Eukaryota</taxon>
        <taxon>Metazoa</taxon>
        <taxon>Spiralia</taxon>
        <taxon>Lophotrochozoa</taxon>
        <taxon>Mollusca</taxon>
        <taxon>Bivalvia</taxon>
        <taxon>Autobranchia</taxon>
        <taxon>Heteroconchia</taxon>
        <taxon>Euheterodonta</taxon>
        <taxon>Imparidentia</taxon>
        <taxon>Neoheterodontei</taxon>
        <taxon>Myida</taxon>
        <taxon>Dreissenoidea</taxon>
        <taxon>Dreissenidae</taxon>
        <taxon>Dreissena</taxon>
    </lineage>
</organism>
<dbReference type="EMBL" id="JAIWYP010000007">
    <property type="protein sequence ID" value="KAH3793026.1"/>
    <property type="molecule type" value="Genomic_DNA"/>
</dbReference>
<gene>
    <name evidence="1" type="ORF">DPMN_146528</name>
</gene>
<reference evidence="1" key="1">
    <citation type="journal article" date="2019" name="bioRxiv">
        <title>The Genome of the Zebra Mussel, Dreissena polymorpha: A Resource for Invasive Species Research.</title>
        <authorList>
            <person name="McCartney M.A."/>
            <person name="Auch B."/>
            <person name="Kono T."/>
            <person name="Mallez S."/>
            <person name="Zhang Y."/>
            <person name="Obille A."/>
            <person name="Becker A."/>
            <person name="Abrahante J.E."/>
            <person name="Garbe J."/>
            <person name="Badalamenti J.P."/>
            <person name="Herman A."/>
            <person name="Mangelson H."/>
            <person name="Liachko I."/>
            <person name="Sullivan S."/>
            <person name="Sone E.D."/>
            <person name="Koren S."/>
            <person name="Silverstein K.A.T."/>
            <person name="Beckman K.B."/>
            <person name="Gohl D.M."/>
        </authorList>
    </citation>
    <scope>NUCLEOTIDE SEQUENCE</scope>
    <source>
        <strain evidence="1">Duluth1</strain>
        <tissue evidence="1">Whole animal</tissue>
    </source>
</reference>
<comment type="caution">
    <text evidence="1">The sequence shown here is derived from an EMBL/GenBank/DDBJ whole genome shotgun (WGS) entry which is preliminary data.</text>
</comment>
<proteinExistence type="predicted"/>
<reference evidence="1" key="2">
    <citation type="submission" date="2020-11" db="EMBL/GenBank/DDBJ databases">
        <authorList>
            <person name="McCartney M.A."/>
            <person name="Auch B."/>
            <person name="Kono T."/>
            <person name="Mallez S."/>
            <person name="Becker A."/>
            <person name="Gohl D.M."/>
            <person name="Silverstein K.A.T."/>
            <person name="Koren S."/>
            <person name="Bechman K.B."/>
            <person name="Herman A."/>
            <person name="Abrahante J.E."/>
            <person name="Garbe J."/>
        </authorList>
    </citation>
    <scope>NUCLEOTIDE SEQUENCE</scope>
    <source>
        <strain evidence="1">Duluth1</strain>
        <tissue evidence="1">Whole animal</tissue>
    </source>
</reference>
<keyword evidence="2" id="KW-1185">Reference proteome</keyword>
<dbReference type="Proteomes" id="UP000828390">
    <property type="component" value="Unassembled WGS sequence"/>
</dbReference>